<dbReference type="Pfam" id="PF02113">
    <property type="entry name" value="Peptidase_S13"/>
    <property type="match status" value="1"/>
</dbReference>
<evidence type="ECO:0000256" key="2">
    <source>
        <dbReference type="ARBA" id="ARBA00022801"/>
    </source>
</evidence>
<dbReference type="EC" id="3.4.16.4" evidence="4"/>
<comment type="similarity">
    <text evidence="1">Belongs to the peptidase S13 family.</text>
</comment>
<name>A0A9E2KMP6_9GAMM</name>
<feature type="chain" id="PRO_5038593770" evidence="3">
    <location>
        <begin position="22"/>
        <end position="506"/>
    </location>
</feature>
<feature type="signal peptide" evidence="3">
    <location>
        <begin position="1"/>
        <end position="21"/>
    </location>
</feature>
<dbReference type="Gene3D" id="3.50.80.20">
    <property type="entry name" value="D-Ala-D-Ala carboxypeptidase C, peptidase S13"/>
    <property type="match status" value="1"/>
</dbReference>
<dbReference type="GO" id="GO:0000270">
    <property type="term" value="P:peptidoglycan metabolic process"/>
    <property type="evidence" value="ECO:0007669"/>
    <property type="project" value="TreeGrafter"/>
</dbReference>
<evidence type="ECO:0000256" key="3">
    <source>
        <dbReference type="SAM" id="SignalP"/>
    </source>
</evidence>
<keyword evidence="3" id="KW-0732">Signal</keyword>
<protein>
    <submittedName>
        <fullName evidence="4">D-alanyl-D-alanine carboxypeptidase/D-alanyl-D-alanine-endopeptidase</fullName>
        <ecNumber evidence="4">3.4.16.4</ecNumber>
    </submittedName>
</protein>
<proteinExistence type="inferred from homology"/>
<dbReference type="Proteomes" id="UP000824150">
    <property type="component" value="Unassembled WGS sequence"/>
</dbReference>
<dbReference type="Gene3D" id="3.40.710.10">
    <property type="entry name" value="DD-peptidase/beta-lactamase superfamily"/>
    <property type="match status" value="1"/>
</dbReference>
<keyword evidence="4" id="KW-0645">Protease</keyword>
<evidence type="ECO:0000313" key="4">
    <source>
        <dbReference type="EMBL" id="MBU3826328.1"/>
    </source>
</evidence>
<dbReference type="PANTHER" id="PTHR30023">
    <property type="entry name" value="D-ALANYL-D-ALANINE CARBOXYPEPTIDASE"/>
    <property type="match status" value="1"/>
</dbReference>
<keyword evidence="2 4" id="KW-0378">Hydrolase</keyword>
<evidence type="ECO:0000313" key="5">
    <source>
        <dbReference type="Proteomes" id="UP000824150"/>
    </source>
</evidence>
<dbReference type="InterPro" id="IPR000667">
    <property type="entry name" value="Peptidase_S13"/>
</dbReference>
<dbReference type="GO" id="GO:0006508">
    <property type="term" value="P:proteolysis"/>
    <property type="evidence" value="ECO:0007669"/>
    <property type="project" value="InterPro"/>
</dbReference>
<gene>
    <name evidence="4" type="primary">dacB</name>
    <name evidence="4" type="ORF">IAA31_02390</name>
</gene>
<reference evidence="4" key="2">
    <citation type="submission" date="2021-04" db="EMBL/GenBank/DDBJ databases">
        <authorList>
            <person name="Gilroy R."/>
        </authorList>
    </citation>
    <scope>NUCLEOTIDE SEQUENCE</scope>
    <source>
        <strain evidence="4">687</strain>
    </source>
</reference>
<keyword evidence="4" id="KW-0121">Carboxypeptidase</keyword>
<evidence type="ECO:0000256" key="1">
    <source>
        <dbReference type="ARBA" id="ARBA00006096"/>
    </source>
</evidence>
<dbReference type="GO" id="GO:0009002">
    <property type="term" value="F:serine-type D-Ala-D-Ala carboxypeptidase activity"/>
    <property type="evidence" value="ECO:0007669"/>
    <property type="project" value="UniProtKB-EC"/>
</dbReference>
<reference evidence="4" key="1">
    <citation type="journal article" date="2021" name="PeerJ">
        <title>Extensive microbial diversity within the chicken gut microbiome revealed by metagenomics and culture.</title>
        <authorList>
            <person name="Gilroy R."/>
            <person name="Ravi A."/>
            <person name="Getino M."/>
            <person name="Pursley I."/>
            <person name="Horton D.L."/>
            <person name="Alikhan N.F."/>
            <person name="Baker D."/>
            <person name="Gharbi K."/>
            <person name="Hall N."/>
            <person name="Watson M."/>
            <person name="Adriaenssens E.M."/>
            <person name="Foster-Nyarko E."/>
            <person name="Jarju S."/>
            <person name="Secka A."/>
            <person name="Antonio M."/>
            <person name="Oren A."/>
            <person name="Chaudhuri R.R."/>
            <person name="La Ragione R."/>
            <person name="Hildebrand F."/>
            <person name="Pallen M.J."/>
        </authorList>
    </citation>
    <scope>NUCLEOTIDE SEQUENCE</scope>
    <source>
        <strain evidence="4">687</strain>
    </source>
</reference>
<organism evidence="4 5">
    <name type="scientific">Candidatus Anaerobiospirillum merdipullorum</name>
    <dbReference type="NCBI Taxonomy" id="2838450"/>
    <lineage>
        <taxon>Bacteria</taxon>
        <taxon>Pseudomonadati</taxon>
        <taxon>Pseudomonadota</taxon>
        <taxon>Gammaproteobacteria</taxon>
        <taxon>Aeromonadales</taxon>
        <taxon>Succinivibrionaceae</taxon>
        <taxon>Anaerobiospirillum</taxon>
    </lineage>
</organism>
<sequence>MFKIHRSLCLFLGCTATTLFCSLPTAQAITAQSHPLEGSQIAVAYQLPGSNEVYGVNSDIYFHPASTQKLITALAASLFLGNDYTIKTRLQVQQQALNIGTDQKASLKLSPEGILQSDVTIRFSADPTLTIEGYRKLLSTLQQQGVKRIAGNVNLDVSRVGTPIRAQGWNWADIPSCFTAPASAVVLNRNCTFIELTNQGPGTRAQPKIPAGLPLKVISDAIAVDNRDYGGDCELEINLYQGNEYQLSGCIPADNNGKPFPLSLDVSDPVAWGVSWTQKLLTSMGIGVDGNVQAIRHPSNDVTTIAEIKSKPLGELIRYMLMRSNNLYADAIAKNTAAEYYSLPATYNRTARALRSILSQYADIDLNAAYLVDASGLSAHNLLTARELLAVLAYMKAHDEELHLIDMLPVAGKSGTLHWRASTVNAPLKLNVIAKTGTLQNVSNLAGFVRTKSGALAPFVMFTNAITYSERIRDRVKFRRMASPHLGYERYVLENIYAQKVMGRDF</sequence>
<comment type="caution">
    <text evidence="4">The sequence shown here is derived from an EMBL/GenBank/DDBJ whole genome shotgun (WGS) entry which is preliminary data.</text>
</comment>
<dbReference type="PRINTS" id="PR00922">
    <property type="entry name" value="DADACBPTASE3"/>
</dbReference>
<accession>A0A9E2KMP6</accession>
<dbReference type="NCBIfam" id="TIGR00666">
    <property type="entry name" value="PBP4"/>
    <property type="match status" value="1"/>
</dbReference>
<dbReference type="InterPro" id="IPR012338">
    <property type="entry name" value="Beta-lactam/transpept-like"/>
</dbReference>
<dbReference type="SUPFAM" id="SSF56601">
    <property type="entry name" value="beta-lactamase/transpeptidase-like"/>
    <property type="match status" value="1"/>
</dbReference>
<dbReference type="AlphaFoldDB" id="A0A9E2KMP6"/>
<dbReference type="PANTHER" id="PTHR30023:SF0">
    <property type="entry name" value="PENICILLIN-SENSITIVE CARBOXYPEPTIDASE A"/>
    <property type="match status" value="1"/>
</dbReference>
<dbReference type="EMBL" id="JAHLFG010000028">
    <property type="protein sequence ID" value="MBU3826328.1"/>
    <property type="molecule type" value="Genomic_DNA"/>
</dbReference>